<dbReference type="FunFam" id="3.30.505.10:FF:000024">
    <property type="entry name" value="Vav guanine nucleotide exchange factor 2"/>
    <property type="match status" value="1"/>
</dbReference>
<feature type="domain" description="SH3" evidence="12">
    <location>
        <begin position="453"/>
        <end position="519"/>
    </location>
</feature>
<evidence type="ECO:0000259" key="15">
    <source>
        <dbReference type="PROSITE" id="PS50021"/>
    </source>
</evidence>
<dbReference type="AlphaFoldDB" id="A0A8C3V4U5"/>
<dbReference type="PROSITE" id="PS50003">
    <property type="entry name" value="PH_DOMAIN"/>
    <property type="match status" value="1"/>
</dbReference>
<evidence type="ECO:0000256" key="3">
    <source>
        <dbReference type="ARBA" id="ARBA00022658"/>
    </source>
</evidence>
<dbReference type="Pfam" id="PF00169">
    <property type="entry name" value="PH"/>
    <property type="match status" value="1"/>
</dbReference>
<dbReference type="CDD" id="cd20868">
    <property type="entry name" value="C1_VAV2"/>
    <property type="match status" value="1"/>
</dbReference>
<evidence type="ECO:0000256" key="10">
    <source>
        <dbReference type="PROSITE-ProRule" id="PRU00192"/>
    </source>
</evidence>
<evidence type="ECO:0000259" key="12">
    <source>
        <dbReference type="PROSITE" id="PS50002"/>
    </source>
</evidence>
<dbReference type="GO" id="GO:0005085">
    <property type="term" value="F:guanyl-nucleotide exchange factor activity"/>
    <property type="evidence" value="ECO:0007669"/>
    <property type="project" value="UniProtKB-KW"/>
</dbReference>
<evidence type="ECO:0000256" key="8">
    <source>
        <dbReference type="ARBA" id="ARBA00022999"/>
    </source>
</evidence>
<dbReference type="InterPro" id="IPR011993">
    <property type="entry name" value="PH-like_dom_sf"/>
</dbReference>
<evidence type="ECO:0000256" key="2">
    <source>
        <dbReference type="ARBA" id="ARBA00022553"/>
    </source>
</evidence>
<accession>A0A8C3V4U5</accession>
<dbReference type="Gene3D" id="2.30.29.30">
    <property type="entry name" value="Pleckstrin-homology domain (PH domain)/Phosphotyrosine-binding domain (PTB)"/>
    <property type="match status" value="1"/>
</dbReference>
<keyword evidence="18" id="KW-1185">Reference proteome</keyword>
<dbReference type="Proteomes" id="UP000694563">
    <property type="component" value="Chromosome 21"/>
</dbReference>
<evidence type="ECO:0000259" key="14">
    <source>
        <dbReference type="PROSITE" id="PS50010"/>
    </source>
</evidence>
<dbReference type="SMART" id="SM00109">
    <property type="entry name" value="C1"/>
    <property type="match status" value="1"/>
</dbReference>
<dbReference type="CDD" id="cd11977">
    <property type="entry name" value="SH3_VAV2_2"/>
    <property type="match status" value="1"/>
</dbReference>
<dbReference type="InterPro" id="IPR035733">
    <property type="entry name" value="VAV2_SH3_1"/>
</dbReference>
<evidence type="ECO:0000256" key="5">
    <source>
        <dbReference type="ARBA" id="ARBA00022737"/>
    </source>
</evidence>
<dbReference type="InterPro" id="IPR036860">
    <property type="entry name" value="SH2_dom_sf"/>
</dbReference>
<dbReference type="SUPFAM" id="SSF48065">
    <property type="entry name" value="DBL homology domain (DH-domain)"/>
    <property type="match status" value="1"/>
</dbReference>
<reference evidence="17" key="3">
    <citation type="submission" date="2025-09" db="UniProtKB">
        <authorList>
            <consortium name="Ensembl"/>
        </authorList>
    </citation>
    <scope>IDENTIFICATION</scope>
</reference>
<dbReference type="CDD" id="cd11980">
    <property type="entry name" value="SH3_VAV2_1"/>
    <property type="match status" value="1"/>
</dbReference>
<dbReference type="SUPFAM" id="SSF47576">
    <property type="entry name" value="Calponin-homology domain, CH-domain"/>
    <property type="match status" value="1"/>
</dbReference>
<dbReference type="PANTHER" id="PTHR45818">
    <property type="entry name" value="PROTEIN VAV"/>
    <property type="match status" value="1"/>
</dbReference>
<dbReference type="Gene3D" id="3.30.60.20">
    <property type="match status" value="1"/>
</dbReference>
<dbReference type="SMART" id="SM00326">
    <property type="entry name" value="SH3"/>
    <property type="match status" value="2"/>
</dbReference>
<dbReference type="FunFam" id="1.10.418.10:FF:000019">
    <property type="entry name" value="Vav guanine nucleotide exchange factor 2"/>
    <property type="match status" value="1"/>
</dbReference>
<dbReference type="GO" id="GO:0016477">
    <property type="term" value="P:cell migration"/>
    <property type="evidence" value="ECO:0007669"/>
    <property type="project" value="TreeGrafter"/>
</dbReference>
<feature type="domain" description="Phorbol-ester/DAG-type" evidence="16">
    <location>
        <begin position="403"/>
        <end position="452"/>
    </location>
</feature>
<evidence type="ECO:0000256" key="7">
    <source>
        <dbReference type="ARBA" id="ARBA00022833"/>
    </source>
</evidence>
<dbReference type="Gene3D" id="3.30.505.10">
    <property type="entry name" value="SH2 domain"/>
    <property type="match status" value="1"/>
</dbReference>
<proteinExistence type="predicted"/>
<dbReference type="SUPFAM" id="SSF55550">
    <property type="entry name" value="SH2 domain"/>
    <property type="match status" value="1"/>
</dbReference>
<gene>
    <name evidence="17" type="primary">VAV2</name>
</gene>
<dbReference type="PROSITE" id="PS00741">
    <property type="entry name" value="DH_1"/>
    <property type="match status" value="1"/>
</dbReference>
<evidence type="ECO:0000256" key="9">
    <source>
        <dbReference type="PROSITE-ProRule" id="PRU00191"/>
    </source>
</evidence>
<dbReference type="PRINTS" id="PR00401">
    <property type="entry name" value="SH2DOMAIN"/>
</dbReference>
<feature type="domain" description="SH3" evidence="12">
    <location>
        <begin position="639"/>
        <end position="700"/>
    </location>
</feature>
<dbReference type="Pfam" id="PF00130">
    <property type="entry name" value="C1_1"/>
    <property type="match status" value="1"/>
</dbReference>
<evidence type="ECO:0000313" key="18">
    <source>
        <dbReference type="Proteomes" id="UP000694563"/>
    </source>
</evidence>
<dbReference type="InterPro" id="IPR000219">
    <property type="entry name" value="DH_dom"/>
</dbReference>
<dbReference type="InterPro" id="IPR022613">
    <property type="entry name" value="CH_CAMSAP_2"/>
</dbReference>
<name>A0A8C3V4U5_CATUS</name>
<dbReference type="Pfam" id="PF00621">
    <property type="entry name" value="RhoGEF"/>
    <property type="match status" value="1"/>
</dbReference>
<dbReference type="SUPFAM" id="SSF50044">
    <property type="entry name" value="SH3-domain"/>
    <property type="match status" value="2"/>
</dbReference>
<dbReference type="Gene3D" id="1.20.900.10">
    <property type="entry name" value="Dbl homology (DH) domain"/>
    <property type="match status" value="1"/>
</dbReference>
<dbReference type="InterPro" id="IPR002219">
    <property type="entry name" value="PKC_DAG/PE"/>
</dbReference>
<dbReference type="GO" id="GO:0005737">
    <property type="term" value="C:cytoplasm"/>
    <property type="evidence" value="ECO:0007669"/>
    <property type="project" value="TreeGrafter"/>
</dbReference>
<dbReference type="Pfam" id="PF11971">
    <property type="entry name" value="CAMSAP_CH"/>
    <property type="match status" value="1"/>
</dbReference>
<feature type="domain" description="SH2" evidence="11">
    <location>
        <begin position="495"/>
        <end position="619"/>
    </location>
</feature>
<keyword evidence="2" id="KW-0597">Phosphoprotein</keyword>
<keyword evidence="6" id="KW-0863">Zinc-finger</keyword>
<dbReference type="SUPFAM" id="SSF50729">
    <property type="entry name" value="PH domain-like"/>
    <property type="match status" value="1"/>
</dbReference>
<dbReference type="Gene3D" id="2.30.30.40">
    <property type="entry name" value="SH3 Domains"/>
    <property type="match status" value="2"/>
</dbReference>
<dbReference type="InterPro" id="IPR036028">
    <property type="entry name" value="SH3-like_dom_sf"/>
</dbReference>
<dbReference type="FunFam" id="3.30.60.20:FF:000015">
    <property type="entry name" value="Vav guanine nucleotide exchange factor 1"/>
    <property type="match status" value="1"/>
</dbReference>
<dbReference type="Pfam" id="PF00017">
    <property type="entry name" value="SH2"/>
    <property type="match status" value="1"/>
</dbReference>
<dbReference type="PRINTS" id="PR00452">
    <property type="entry name" value="SH3DOMAIN"/>
</dbReference>
<dbReference type="PROSITE" id="PS50010">
    <property type="entry name" value="DH_2"/>
    <property type="match status" value="1"/>
</dbReference>
<dbReference type="InterPro" id="IPR035899">
    <property type="entry name" value="DBL_dom_sf"/>
</dbReference>
<feature type="domain" description="PH" evidence="13">
    <location>
        <begin position="290"/>
        <end position="392"/>
    </location>
</feature>
<keyword evidence="3" id="KW-0344">Guanine-nucleotide releasing factor</keyword>
<keyword evidence="8 9" id="KW-0727">SH2 domain</keyword>
<dbReference type="InterPro" id="IPR001715">
    <property type="entry name" value="CH_dom"/>
</dbReference>
<dbReference type="InterPro" id="IPR036872">
    <property type="entry name" value="CH_dom_sf"/>
</dbReference>
<dbReference type="FunFam" id="2.30.30.40:FF:000039">
    <property type="entry name" value="Vav guanine nucleotide exchange factor 3"/>
    <property type="match status" value="1"/>
</dbReference>
<dbReference type="InterPro" id="IPR037832">
    <property type="entry name" value="PH_Vav"/>
</dbReference>
<dbReference type="GO" id="GO:0035556">
    <property type="term" value="P:intracellular signal transduction"/>
    <property type="evidence" value="ECO:0007669"/>
    <property type="project" value="InterPro"/>
</dbReference>
<dbReference type="FunFam" id="2.30.29.30:FF:000050">
    <property type="entry name" value="Vav guanine nucleotide exchange factor 2"/>
    <property type="match status" value="1"/>
</dbReference>
<evidence type="ECO:0000256" key="4">
    <source>
        <dbReference type="ARBA" id="ARBA00022723"/>
    </source>
</evidence>
<dbReference type="PROSITE" id="PS00479">
    <property type="entry name" value="ZF_DAG_PE_1"/>
    <property type="match status" value="1"/>
</dbReference>
<organism evidence="17 18">
    <name type="scientific">Catharus ustulatus</name>
    <name type="common">Russet-backed thrush</name>
    <name type="synonym">Hylocichla ustulatus</name>
    <dbReference type="NCBI Taxonomy" id="91951"/>
    <lineage>
        <taxon>Eukaryota</taxon>
        <taxon>Metazoa</taxon>
        <taxon>Chordata</taxon>
        <taxon>Craniata</taxon>
        <taxon>Vertebrata</taxon>
        <taxon>Euteleostomi</taxon>
        <taxon>Archelosauria</taxon>
        <taxon>Archosauria</taxon>
        <taxon>Dinosauria</taxon>
        <taxon>Saurischia</taxon>
        <taxon>Theropoda</taxon>
        <taxon>Coelurosauria</taxon>
        <taxon>Aves</taxon>
        <taxon>Neognathae</taxon>
        <taxon>Neoaves</taxon>
        <taxon>Telluraves</taxon>
        <taxon>Australaves</taxon>
        <taxon>Passeriformes</taxon>
        <taxon>Turdidae</taxon>
        <taxon>Catharus</taxon>
    </lineage>
</organism>
<sequence length="701" mass="81072">MEEWRQCGRWLIDCKVLPPNHRVVWPSAVVFDLAQALRDGVLLCQLLHNLSPGSIDLKDINFRPQMSQFLCLKNIRTFLKVCHDKFGLRNSDLFDPFDLFDVRDFGKVRAAAGRDESDGAAPVVPDFPNLVAGAPLGPSDPHFSFPQKMGMTEDDKRNCCLLEIQETEAKYYKTLEDIEKVRAEPCFPQIPQELCWAECTLKVQDGKFKLQDLLVVPMQRVLKYHLLLKELLSHSSERPEKQQLKEALEAMQDLAMYINEVKRDKETLKKISEFQSSIENLQVKLEEFGRPKIDGELKVRSIVNHTKQDRYLFLFDKVVIVCKRKGYNYELKEIIELLFHKMTDDPMNNKDIKKWSYGFYLIHLQGKQGFQFFCKTEEMKRKWMEQFEMAMSNIKPEKANANHHNFQMYTFEKTTNCKACRMFLRGTFYQGYLCPKCGAGAHKECLEIIPPCKMGPKMVAVQNYHGTPAPPGKPVLTFQIGDVIELLRGDPDSPWWEGRLLQTKKSGYFPSSSVKPCPVDARVSAREEMELGVPGDNLLKSHVSGTYLIRERPAEAERFAISIKFNEEVKHIKVVEKDNWIHITEAKKFESLLELVEYYQSHSLKESFKQLDTTLKYPYKSRERSTSRSFTRSPVFTPRVIGTAVARYNFAARDMRELSLREGDVVKIYSRIGGDQGWWKGETNGRVGWFPSTYVEEEGVQ</sequence>
<dbReference type="CDD" id="cd01223">
    <property type="entry name" value="PH_Vav"/>
    <property type="match status" value="1"/>
</dbReference>
<evidence type="ECO:0000313" key="17">
    <source>
        <dbReference type="Ensembl" id="ENSCUSP00005023931.1"/>
    </source>
</evidence>
<dbReference type="PROSITE" id="PS50890">
    <property type="entry name" value="PUA"/>
    <property type="match status" value="1"/>
</dbReference>
<evidence type="ECO:0000259" key="13">
    <source>
        <dbReference type="PROSITE" id="PS50003"/>
    </source>
</evidence>
<evidence type="ECO:0000259" key="11">
    <source>
        <dbReference type="PROSITE" id="PS50001"/>
    </source>
</evidence>
<evidence type="ECO:0000256" key="6">
    <source>
        <dbReference type="ARBA" id="ARBA00022771"/>
    </source>
</evidence>
<protein>
    <submittedName>
        <fullName evidence="17">Vav guanine nucleotide exchange factor 2</fullName>
    </submittedName>
</protein>
<keyword evidence="1 10" id="KW-0728">SH3 domain</keyword>
<reference evidence="17" key="1">
    <citation type="submission" date="2020-10" db="EMBL/GenBank/DDBJ databases">
        <title>Catharus ustulatus (Swainson's thrush) genome, bCatUst1, primary haplotype v2.</title>
        <authorList>
            <person name="Delmore K."/>
            <person name="Vafadar M."/>
            <person name="Formenti G."/>
            <person name="Chow W."/>
            <person name="Pelan S."/>
            <person name="Howe K."/>
            <person name="Rhie A."/>
            <person name="Mountcastle J."/>
            <person name="Haase B."/>
            <person name="Fedrigo O."/>
            <person name="Jarvis E.D."/>
        </authorList>
    </citation>
    <scope>NUCLEOTIDE SEQUENCE [LARGE SCALE GENOMIC DNA]</scope>
</reference>
<keyword evidence="7" id="KW-0862">Zinc</keyword>
<dbReference type="Ensembl" id="ENSCUST00005024785.1">
    <property type="protein sequence ID" value="ENSCUSP00005023931.1"/>
    <property type="gene ID" value="ENSCUSG00005014866.1"/>
</dbReference>
<dbReference type="PROSITE" id="PS50021">
    <property type="entry name" value="CH"/>
    <property type="match status" value="1"/>
</dbReference>
<dbReference type="GO" id="GO:0008270">
    <property type="term" value="F:zinc ion binding"/>
    <property type="evidence" value="ECO:0007669"/>
    <property type="project" value="UniProtKB-KW"/>
</dbReference>
<keyword evidence="4" id="KW-0479">Metal-binding</keyword>
<dbReference type="InterPro" id="IPR000980">
    <property type="entry name" value="SH2"/>
</dbReference>
<dbReference type="SMART" id="SM00033">
    <property type="entry name" value="CH"/>
    <property type="match status" value="1"/>
</dbReference>
<feature type="domain" description="Calponin-homology (CH)" evidence="15">
    <location>
        <begin position="1"/>
        <end position="121"/>
    </location>
</feature>
<dbReference type="SMART" id="SM00252">
    <property type="entry name" value="SH2"/>
    <property type="match status" value="1"/>
</dbReference>
<dbReference type="PROSITE" id="PS50001">
    <property type="entry name" value="SH2"/>
    <property type="match status" value="1"/>
</dbReference>
<dbReference type="Pfam" id="PF07653">
    <property type="entry name" value="SH3_2"/>
    <property type="match status" value="2"/>
</dbReference>
<dbReference type="InterPro" id="IPR001452">
    <property type="entry name" value="SH3_domain"/>
</dbReference>
<keyword evidence="5" id="KW-0677">Repeat</keyword>
<dbReference type="Gene3D" id="1.10.418.10">
    <property type="entry name" value="Calponin-like domain"/>
    <property type="match status" value="1"/>
</dbReference>
<dbReference type="InterPro" id="IPR001331">
    <property type="entry name" value="GDS_CDC24_CS"/>
</dbReference>
<dbReference type="PANTHER" id="PTHR45818:SF4">
    <property type="entry name" value="GUANINE NUCLEOTIDE EXCHANGE FACTOR VAV2"/>
    <property type="match status" value="1"/>
</dbReference>
<dbReference type="SMART" id="SM00233">
    <property type="entry name" value="PH"/>
    <property type="match status" value="1"/>
</dbReference>
<evidence type="ECO:0000256" key="1">
    <source>
        <dbReference type="ARBA" id="ARBA00022443"/>
    </source>
</evidence>
<dbReference type="PROSITE" id="PS50081">
    <property type="entry name" value="ZF_DAG_PE_2"/>
    <property type="match status" value="1"/>
</dbReference>
<reference evidence="17" key="2">
    <citation type="submission" date="2025-08" db="UniProtKB">
        <authorList>
            <consortium name="Ensembl"/>
        </authorList>
    </citation>
    <scope>IDENTIFICATION</scope>
</reference>
<dbReference type="InterPro" id="IPR001849">
    <property type="entry name" value="PH_domain"/>
</dbReference>
<evidence type="ECO:0000259" key="16">
    <source>
        <dbReference type="PROSITE" id="PS50081"/>
    </source>
</evidence>
<dbReference type="PROSITE" id="PS50002">
    <property type="entry name" value="SH3"/>
    <property type="match status" value="2"/>
</dbReference>
<dbReference type="InterPro" id="IPR035732">
    <property type="entry name" value="VAV2_SH3_2"/>
</dbReference>
<feature type="domain" description="DH" evidence="14">
    <location>
        <begin position="207"/>
        <end position="261"/>
    </location>
</feature>